<accession>H2SPK5</accession>
<dbReference type="InParanoid" id="H2SPK5"/>
<reference evidence="3" key="2">
    <citation type="submission" date="2025-08" db="UniProtKB">
        <authorList>
            <consortium name="Ensembl"/>
        </authorList>
    </citation>
    <scope>IDENTIFICATION</scope>
</reference>
<dbReference type="GO" id="GO:0007155">
    <property type="term" value="P:cell adhesion"/>
    <property type="evidence" value="ECO:0007669"/>
    <property type="project" value="InterPro"/>
</dbReference>
<feature type="compositionally biased region" description="Acidic residues" evidence="1">
    <location>
        <begin position="95"/>
        <end position="116"/>
    </location>
</feature>
<dbReference type="HOGENOM" id="CLU_065825_0_0_1"/>
<sequence>MRVALVFLLLFATVFCRPARKVSDSSESAEEVKRRPAVSGSINSAKPLQNVAAADESTETEEDEVVAQAPEEAKSDMTDTFSSAAPSVDSNGSEGSDEDDDESEDEDDSDSSDSDEPSTPAPTTASPEVFTEEPVTETTQEPILPTIVTDNGRGDSMGGYPDDYKSILYIEDKSYHKVSGPYKPYEYVDAEKKTSYDMNHGNEVEKSMQVYKVQTLQVQSDLLEEDTSTPEMDNQGMDISSSISQDQGPLPEEGDSASNNESGSSSNPDEEENEASSSSVSDSSSSSHNSEPEESSEESTADSTSDESNSTQSDSDEDGAGLDKTTDVPALLTAK</sequence>
<evidence type="ECO:0000313" key="4">
    <source>
        <dbReference type="Proteomes" id="UP000005226"/>
    </source>
</evidence>
<protein>
    <submittedName>
        <fullName evidence="3">Secreted phosphoprotein 1</fullName>
    </submittedName>
</protein>
<evidence type="ECO:0000256" key="1">
    <source>
        <dbReference type="SAM" id="MobiDB-lite"/>
    </source>
</evidence>
<dbReference type="Ensembl" id="ENSTRUT00000014408.3">
    <property type="protein sequence ID" value="ENSTRUP00000014342.3"/>
    <property type="gene ID" value="ENSTRUG00000005889.3"/>
</dbReference>
<feature type="signal peptide" evidence="2">
    <location>
        <begin position="1"/>
        <end position="16"/>
    </location>
</feature>
<reference evidence="3 4" key="1">
    <citation type="journal article" date="2011" name="Genome Biol. Evol.">
        <title>Integration of the genetic map and genome assembly of fugu facilitates insights into distinct features of genome evolution in teleosts and mammals.</title>
        <authorList>
            <person name="Kai W."/>
            <person name="Kikuchi K."/>
            <person name="Tohari S."/>
            <person name="Chew A.K."/>
            <person name="Tay A."/>
            <person name="Fujiwara A."/>
            <person name="Hosoya S."/>
            <person name="Suetake H."/>
            <person name="Naruse K."/>
            <person name="Brenner S."/>
            <person name="Suzuki Y."/>
            <person name="Venkatesh B."/>
        </authorList>
    </citation>
    <scope>NUCLEOTIDE SEQUENCE [LARGE SCALE GENOMIC DNA]</scope>
</reference>
<dbReference type="GeneTree" id="ENSGT00400000024390"/>
<evidence type="ECO:0000313" key="3">
    <source>
        <dbReference type="Ensembl" id="ENSTRUP00000014342.3"/>
    </source>
</evidence>
<name>H2SPK5_TAKRU</name>
<dbReference type="AlphaFoldDB" id="H2SPK5"/>
<dbReference type="OMA" id="YPGDYKS"/>
<dbReference type="PANTHER" id="PTHR10607">
    <property type="entry name" value="OSTEOPONTIN"/>
    <property type="match status" value="1"/>
</dbReference>
<dbReference type="PRINTS" id="PR00216">
    <property type="entry name" value="OSTEOPONTIN"/>
</dbReference>
<evidence type="ECO:0000256" key="2">
    <source>
        <dbReference type="SAM" id="SignalP"/>
    </source>
</evidence>
<feature type="compositionally biased region" description="Acidic residues" evidence="1">
    <location>
        <begin position="56"/>
        <end position="65"/>
    </location>
</feature>
<keyword evidence="2" id="KW-0732">Signal</keyword>
<feature type="compositionally biased region" description="Low complexity" evidence="1">
    <location>
        <begin position="275"/>
        <end position="289"/>
    </location>
</feature>
<feature type="compositionally biased region" description="Low complexity" evidence="1">
    <location>
        <begin position="301"/>
        <end position="310"/>
    </location>
</feature>
<keyword evidence="4" id="KW-1185">Reference proteome</keyword>
<dbReference type="PANTHER" id="PTHR10607:SF1">
    <property type="entry name" value="OSTEOPONTIN"/>
    <property type="match status" value="1"/>
</dbReference>
<organism evidence="3 4">
    <name type="scientific">Takifugu rubripes</name>
    <name type="common">Japanese pufferfish</name>
    <name type="synonym">Fugu rubripes</name>
    <dbReference type="NCBI Taxonomy" id="31033"/>
    <lineage>
        <taxon>Eukaryota</taxon>
        <taxon>Metazoa</taxon>
        <taxon>Chordata</taxon>
        <taxon>Craniata</taxon>
        <taxon>Vertebrata</taxon>
        <taxon>Euteleostomi</taxon>
        <taxon>Actinopterygii</taxon>
        <taxon>Neopterygii</taxon>
        <taxon>Teleostei</taxon>
        <taxon>Neoteleostei</taxon>
        <taxon>Acanthomorphata</taxon>
        <taxon>Eupercaria</taxon>
        <taxon>Tetraodontiformes</taxon>
        <taxon>Tetradontoidea</taxon>
        <taxon>Tetraodontidae</taxon>
        <taxon>Takifugu</taxon>
    </lineage>
</organism>
<gene>
    <name evidence="3" type="primary">spp1</name>
</gene>
<dbReference type="InterPro" id="IPR002038">
    <property type="entry name" value="Osteopontin"/>
</dbReference>
<dbReference type="GeneID" id="101073644"/>
<dbReference type="RefSeq" id="XP_029693467.1">
    <property type="nucleotide sequence ID" value="XM_029837607.1"/>
</dbReference>
<dbReference type="STRING" id="31033.ENSTRUP00000014342"/>
<dbReference type="Proteomes" id="UP000005226">
    <property type="component" value="Chromosome 6"/>
</dbReference>
<feature type="region of interest" description="Disordered" evidence="1">
    <location>
        <begin position="219"/>
        <end position="335"/>
    </location>
</feature>
<reference evidence="3" key="3">
    <citation type="submission" date="2025-09" db="UniProtKB">
        <authorList>
            <consortium name="Ensembl"/>
        </authorList>
    </citation>
    <scope>IDENTIFICATION</scope>
</reference>
<feature type="chain" id="PRO_5025638399" evidence="2">
    <location>
        <begin position="17"/>
        <end position="335"/>
    </location>
</feature>
<proteinExistence type="predicted"/>
<feature type="region of interest" description="Disordered" evidence="1">
    <location>
        <begin position="20"/>
        <end position="160"/>
    </location>
</feature>
<dbReference type="OrthoDB" id="8958619at2759"/>
<feature type="compositionally biased region" description="Low complexity" evidence="1">
    <location>
        <begin position="117"/>
        <end position="129"/>
    </location>
</feature>
<feature type="compositionally biased region" description="Polar residues" evidence="1">
    <location>
        <begin position="229"/>
        <end position="247"/>
    </location>
</feature>
<dbReference type="GO" id="GO:0001503">
    <property type="term" value="P:ossification"/>
    <property type="evidence" value="ECO:0007669"/>
    <property type="project" value="InterPro"/>
</dbReference>
<feature type="compositionally biased region" description="Low complexity" evidence="1">
    <location>
        <begin position="256"/>
        <end position="267"/>
    </location>
</feature>